<evidence type="ECO:0000313" key="3">
    <source>
        <dbReference type="Proteomes" id="UP000215506"/>
    </source>
</evidence>
<feature type="compositionally biased region" description="Basic and acidic residues" evidence="1">
    <location>
        <begin position="308"/>
        <end position="319"/>
    </location>
</feature>
<feature type="compositionally biased region" description="Basic and acidic residues" evidence="1">
    <location>
        <begin position="87"/>
        <end position="119"/>
    </location>
</feature>
<keyword evidence="3" id="KW-1185">Reference proteome</keyword>
<accession>A0A231GT70</accession>
<organism evidence="2 3">
    <name type="scientific">Nocardia cerradoensis</name>
    <dbReference type="NCBI Taxonomy" id="85688"/>
    <lineage>
        <taxon>Bacteria</taxon>
        <taxon>Bacillati</taxon>
        <taxon>Actinomycetota</taxon>
        <taxon>Actinomycetes</taxon>
        <taxon>Mycobacteriales</taxon>
        <taxon>Nocardiaceae</taxon>
        <taxon>Nocardia</taxon>
    </lineage>
</organism>
<dbReference type="Proteomes" id="UP000215506">
    <property type="component" value="Unassembled WGS sequence"/>
</dbReference>
<evidence type="ECO:0000256" key="1">
    <source>
        <dbReference type="SAM" id="MobiDB-lite"/>
    </source>
</evidence>
<reference evidence="2 3" key="1">
    <citation type="submission" date="2017-07" db="EMBL/GenBank/DDBJ databases">
        <title>First draft Genome Sequence of Nocardia cerradoensis isolated from human infection.</title>
        <authorList>
            <person name="Carrasco G."/>
        </authorList>
    </citation>
    <scope>NUCLEOTIDE SEQUENCE [LARGE SCALE GENOMIC DNA]</scope>
    <source>
        <strain evidence="2 3">CNM20130759</strain>
    </source>
</reference>
<feature type="compositionally biased region" description="Basic residues" evidence="1">
    <location>
        <begin position="353"/>
        <end position="364"/>
    </location>
</feature>
<sequence length="364" mass="39018">MDPRQPVDTGGLAAGRSGAGRCSARVGRRCGCRPRRHSPEVGRDRGGLCPIGVAHRGGPAVPGRHAATFRPGGGRIRPALPARRQGRLHDGAGESRGRLRRVGDGGPRDLAVDRRPPDLRRRRARRVRSGGRERRRRLRALAGRPAQRPHSGLLRDSRRNLAARFRGPGRPVAAVLAAQPHLPATGHDRRRTSCRRGCFGRGNSGAIVGSDRPKRSAAGPTGESRDTTRRPCGSPPLRRPRGRVGRSASSGRIAVGARTCRGHGSGSLRRGRRPAAHRRGSRRRSCGSEHLGADRLDRGVARSAPPNRGDDQEVREHRCPAAGPAGPARPSSPSVRRDERGAVPASGPDVRIRLHGTARHPGCR</sequence>
<dbReference type="AlphaFoldDB" id="A0A231GT70"/>
<evidence type="ECO:0000313" key="2">
    <source>
        <dbReference type="EMBL" id="OXR39778.1"/>
    </source>
</evidence>
<feature type="region of interest" description="Disordered" evidence="1">
    <location>
        <begin position="55"/>
        <end position="158"/>
    </location>
</feature>
<gene>
    <name evidence="2" type="ORF">B7C42_08153</name>
</gene>
<feature type="region of interest" description="Disordered" evidence="1">
    <location>
        <begin position="177"/>
        <end position="364"/>
    </location>
</feature>
<feature type="compositionally biased region" description="Low complexity" evidence="1">
    <location>
        <begin position="140"/>
        <end position="149"/>
    </location>
</feature>
<feature type="compositionally biased region" description="Low complexity" evidence="1">
    <location>
        <begin position="10"/>
        <end position="25"/>
    </location>
</feature>
<feature type="compositionally biased region" description="Low complexity" evidence="1">
    <location>
        <begin position="320"/>
        <end position="334"/>
    </location>
</feature>
<dbReference type="EMBL" id="NGAF01000067">
    <property type="protein sequence ID" value="OXR39778.1"/>
    <property type="molecule type" value="Genomic_DNA"/>
</dbReference>
<protein>
    <submittedName>
        <fullName evidence="2">Uncharacterized protein</fullName>
    </submittedName>
</protein>
<feature type="compositionally biased region" description="Basic residues" evidence="1">
    <location>
        <begin position="269"/>
        <end position="285"/>
    </location>
</feature>
<feature type="compositionally biased region" description="Basic and acidic residues" evidence="1">
    <location>
        <begin position="291"/>
        <end position="300"/>
    </location>
</feature>
<feature type="region of interest" description="Disordered" evidence="1">
    <location>
        <begin position="1"/>
        <end position="27"/>
    </location>
</feature>
<proteinExistence type="predicted"/>
<name>A0A231GT70_9NOCA</name>
<comment type="caution">
    <text evidence="2">The sequence shown here is derived from an EMBL/GenBank/DDBJ whole genome shotgun (WGS) entry which is preliminary data.</text>
</comment>
<feature type="compositionally biased region" description="Basic residues" evidence="1">
    <location>
        <begin position="120"/>
        <end position="139"/>
    </location>
</feature>